<protein>
    <submittedName>
        <fullName evidence="1">Uncharacterized protein</fullName>
    </submittedName>
</protein>
<dbReference type="AlphaFoldDB" id="A0A4C1WUM5"/>
<reference evidence="1 2" key="1">
    <citation type="journal article" date="2019" name="Commun. Biol.">
        <title>The bagworm genome reveals a unique fibroin gene that provides high tensile strength.</title>
        <authorList>
            <person name="Kono N."/>
            <person name="Nakamura H."/>
            <person name="Ohtoshi R."/>
            <person name="Tomita M."/>
            <person name="Numata K."/>
            <person name="Arakawa K."/>
        </authorList>
    </citation>
    <scope>NUCLEOTIDE SEQUENCE [LARGE SCALE GENOMIC DNA]</scope>
</reference>
<dbReference type="Proteomes" id="UP000299102">
    <property type="component" value="Unassembled WGS sequence"/>
</dbReference>
<sequence>MASINREFGRVLERLILACYSGSRFMTWKLCSFGMRKFRAGNTAVCRDTSFIENPSDSRCLRIELEIRVLEFNTGRCAVIQRIFGLR</sequence>
<keyword evidence="2" id="KW-1185">Reference proteome</keyword>
<evidence type="ECO:0000313" key="1">
    <source>
        <dbReference type="EMBL" id="GBP55128.1"/>
    </source>
</evidence>
<gene>
    <name evidence="1" type="ORF">EVAR_38008_1</name>
</gene>
<proteinExistence type="predicted"/>
<dbReference type="EMBL" id="BGZK01000661">
    <property type="protein sequence ID" value="GBP55128.1"/>
    <property type="molecule type" value="Genomic_DNA"/>
</dbReference>
<name>A0A4C1WUM5_EUMVA</name>
<accession>A0A4C1WUM5</accession>
<evidence type="ECO:0000313" key="2">
    <source>
        <dbReference type="Proteomes" id="UP000299102"/>
    </source>
</evidence>
<comment type="caution">
    <text evidence="1">The sequence shown here is derived from an EMBL/GenBank/DDBJ whole genome shotgun (WGS) entry which is preliminary data.</text>
</comment>
<organism evidence="1 2">
    <name type="scientific">Eumeta variegata</name>
    <name type="common">Bagworm moth</name>
    <name type="synonym">Eumeta japonica</name>
    <dbReference type="NCBI Taxonomy" id="151549"/>
    <lineage>
        <taxon>Eukaryota</taxon>
        <taxon>Metazoa</taxon>
        <taxon>Ecdysozoa</taxon>
        <taxon>Arthropoda</taxon>
        <taxon>Hexapoda</taxon>
        <taxon>Insecta</taxon>
        <taxon>Pterygota</taxon>
        <taxon>Neoptera</taxon>
        <taxon>Endopterygota</taxon>
        <taxon>Lepidoptera</taxon>
        <taxon>Glossata</taxon>
        <taxon>Ditrysia</taxon>
        <taxon>Tineoidea</taxon>
        <taxon>Psychidae</taxon>
        <taxon>Oiketicinae</taxon>
        <taxon>Eumeta</taxon>
    </lineage>
</organism>